<dbReference type="OrthoDB" id="3217196at2759"/>
<name>A0A4Y7TRT8_COPMI</name>
<protein>
    <recommendedName>
        <fullName evidence="3">TPR-like protein</fullName>
    </recommendedName>
</protein>
<evidence type="ECO:0000313" key="1">
    <source>
        <dbReference type="EMBL" id="TEB36644.1"/>
    </source>
</evidence>
<proteinExistence type="predicted"/>
<reference evidence="1 2" key="1">
    <citation type="journal article" date="2019" name="Nat. Ecol. Evol.">
        <title>Megaphylogeny resolves global patterns of mushroom evolution.</title>
        <authorList>
            <person name="Varga T."/>
            <person name="Krizsan K."/>
            <person name="Foldi C."/>
            <person name="Dima B."/>
            <person name="Sanchez-Garcia M."/>
            <person name="Sanchez-Ramirez S."/>
            <person name="Szollosi G.J."/>
            <person name="Szarkandi J.G."/>
            <person name="Papp V."/>
            <person name="Albert L."/>
            <person name="Andreopoulos W."/>
            <person name="Angelini C."/>
            <person name="Antonin V."/>
            <person name="Barry K.W."/>
            <person name="Bougher N.L."/>
            <person name="Buchanan P."/>
            <person name="Buyck B."/>
            <person name="Bense V."/>
            <person name="Catcheside P."/>
            <person name="Chovatia M."/>
            <person name="Cooper J."/>
            <person name="Damon W."/>
            <person name="Desjardin D."/>
            <person name="Finy P."/>
            <person name="Geml J."/>
            <person name="Haridas S."/>
            <person name="Hughes K."/>
            <person name="Justo A."/>
            <person name="Karasinski D."/>
            <person name="Kautmanova I."/>
            <person name="Kiss B."/>
            <person name="Kocsube S."/>
            <person name="Kotiranta H."/>
            <person name="LaButti K.M."/>
            <person name="Lechner B.E."/>
            <person name="Liimatainen K."/>
            <person name="Lipzen A."/>
            <person name="Lukacs Z."/>
            <person name="Mihaltcheva S."/>
            <person name="Morgado L.N."/>
            <person name="Niskanen T."/>
            <person name="Noordeloos M.E."/>
            <person name="Ohm R.A."/>
            <person name="Ortiz-Santana B."/>
            <person name="Ovrebo C."/>
            <person name="Racz N."/>
            <person name="Riley R."/>
            <person name="Savchenko A."/>
            <person name="Shiryaev A."/>
            <person name="Soop K."/>
            <person name="Spirin V."/>
            <person name="Szebenyi C."/>
            <person name="Tomsovsky M."/>
            <person name="Tulloss R.E."/>
            <person name="Uehling J."/>
            <person name="Grigoriev I.V."/>
            <person name="Vagvolgyi C."/>
            <person name="Papp T."/>
            <person name="Martin F.M."/>
            <person name="Miettinen O."/>
            <person name="Hibbett D.S."/>
            <person name="Nagy L.G."/>
        </authorList>
    </citation>
    <scope>NUCLEOTIDE SEQUENCE [LARGE SCALE GENOMIC DNA]</scope>
    <source>
        <strain evidence="1 2">FP101781</strain>
    </source>
</reference>
<dbReference type="Proteomes" id="UP000298030">
    <property type="component" value="Unassembled WGS sequence"/>
</dbReference>
<keyword evidence="2" id="KW-1185">Reference proteome</keyword>
<sequence length="182" mass="20370">MECIMDLEESIWRLREALSLCPPGHEDLSDLLNELAWNLTSRYEAQGLVLDLEESIRLGRESLALQPVGHPGREHSLDTLAKSLHFKPENLDEALQRSRESVSLASPKRSSYCEILMNLANILLRHHERSGAADELEEAISICAEALSLWKATHPLHPKLLALQPFASLRKASFSRSDEVGA</sequence>
<evidence type="ECO:0008006" key="3">
    <source>
        <dbReference type="Google" id="ProtNLM"/>
    </source>
</evidence>
<comment type="caution">
    <text evidence="1">The sequence shown here is derived from an EMBL/GenBank/DDBJ whole genome shotgun (WGS) entry which is preliminary data.</text>
</comment>
<evidence type="ECO:0000313" key="2">
    <source>
        <dbReference type="Proteomes" id="UP000298030"/>
    </source>
</evidence>
<dbReference type="AlphaFoldDB" id="A0A4Y7TRT8"/>
<dbReference type="Gene3D" id="1.25.40.10">
    <property type="entry name" value="Tetratricopeptide repeat domain"/>
    <property type="match status" value="1"/>
</dbReference>
<accession>A0A4Y7TRT8</accession>
<dbReference type="EMBL" id="QPFP01000005">
    <property type="protein sequence ID" value="TEB36644.1"/>
    <property type="molecule type" value="Genomic_DNA"/>
</dbReference>
<dbReference type="STRING" id="71717.A0A4Y7TRT8"/>
<organism evidence="1 2">
    <name type="scientific">Coprinellus micaceus</name>
    <name type="common">Glistening ink-cap mushroom</name>
    <name type="synonym">Coprinus micaceus</name>
    <dbReference type="NCBI Taxonomy" id="71717"/>
    <lineage>
        <taxon>Eukaryota</taxon>
        <taxon>Fungi</taxon>
        <taxon>Dikarya</taxon>
        <taxon>Basidiomycota</taxon>
        <taxon>Agaricomycotina</taxon>
        <taxon>Agaricomycetes</taxon>
        <taxon>Agaricomycetidae</taxon>
        <taxon>Agaricales</taxon>
        <taxon>Agaricineae</taxon>
        <taxon>Psathyrellaceae</taxon>
        <taxon>Coprinellus</taxon>
    </lineage>
</organism>
<dbReference type="InterPro" id="IPR011990">
    <property type="entry name" value="TPR-like_helical_dom_sf"/>
</dbReference>
<gene>
    <name evidence="1" type="ORF">FA13DRAFT_1075648</name>
</gene>